<dbReference type="Proteomes" id="UP000003250">
    <property type="component" value="Unassembled WGS sequence"/>
</dbReference>
<organism evidence="2 3">
    <name type="scientific">Mesorhizobium alhagi CCNWXJ12-2</name>
    <dbReference type="NCBI Taxonomy" id="1107882"/>
    <lineage>
        <taxon>Bacteria</taxon>
        <taxon>Pseudomonadati</taxon>
        <taxon>Pseudomonadota</taxon>
        <taxon>Alphaproteobacteria</taxon>
        <taxon>Hyphomicrobiales</taxon>
        <taxon>Phyllobacteriaceae</taxon>
        <taxon>Allomesorhizobium</taxon>
    </lineage>
</organism>
<evidence type="ECO:0000313" key="2">
    <source>
        <dbReference type="EMBL" id="EHK52672.1"/>
    </source>
</evidence>
<protein>
    <submittedName>
        <fullName evidence="2">Uncharacterized protein</fullName>
    </submittedName>
</protein>
<sequence>MKPIAADVPATGASIPLRGAAFGDWVPIGSGRGHLFMRKWGARHLHRPLLRSAAGGGALIAGILEMPYRTFQIANFTSAFVWAWALLVFGDFGFAIVTWLMGDPI</sequence>
<dbReference type="EMBL" id="AHAM01000308">
    <property type="protein sequence ID" value="EHK52672.1"/>
    <property type="molecule type" value="Genomic_DNA"/>
</dbReference>
<keyword evidence="1" id="KW-0472">Membrane</keyword>
<keyword evidence="1" id="KW-0812">Transmembrane</keyword>
<evidence type="ECO:0000313" key="3">
    <source>
        <dbReference type="Proteomes" id="UP000003250"/>
    </source>
</evidence>
<keyword evidence="1" id="KW-1133">Transmembrane helix</keyword>
<evidence type="ECO:0000256" key="1">
    <source>
        <dbReference type="SAM" id="Phobius"/>
    </source>
</evidence>
<name>H0I2W4_9HYPH</name>
<feature type="transmembrane region" description="Helical" evidence="1">
    <location>
        <begin position="80"/>
        <end position="101"/>
    </location>
</feature>
<keyword evidence="3" id="KW-1185">Reference proteome</keyword>
<gene>
    <name evidence="2" type="ORF">MAXJ12_34099</name>
</gene>
<accession>H0I2W4</accession>
<dbReference type="AlphaFoldDB" id="H0I2W4"/>
<dbReference type="PATRIC" id="fig|1107882.3.peg.6584"/>
<reference evidence="2 3" key="1">
    <citation type="journal article" date="2012" name="J. Bacteriol.">
        <title>Draft Genome Sequence of Mesorhizobium alhagi CCNWXJ12-2T, a Novel Salt-Resistant Species Isolated from the Desert of Northwestern China.</title>
        <authorList>
            <person name="Zhou M."/>
            <person name="Chen W."/>
            <person name="Chen H."/>
            <person name="Wei G."/>
        </authorList>
    </citation>
    <scope>NUCLEOTIDE SEQUENCE [LARGE SCALE GENOMIC DNA]</scope>
    <source>
        <strain evidence="2 3">CCNWXJ12-2</strain>
    </source>
</reference>
<proteinExistence type="predicted"/>